<accession>A0A6G1FX84</accession>
<feature type="compositionally biased region" description="Low complexity" evidence="1">
    <location>
        <begin position="1"/>
        <end position="14"/>
    </location>
</feature>
<sequence>MSSPVKSPVQSPSPDLESSSVFPRVRQVSSSTFLPYRHSNPSLSSLFASTSSLPTSHPSSGSATPTPSVIAGASTTTGSHNGSDQTAPTSSGRRGEPRDLILRAFVPHVGVLASEDTEEMMREKGFVEGFLELIRPFGEKVPGKVVIRDSIGSSRSWEEYGLRFTGLRDGLGAPKPPIRRSLEATMDPINGSPETIRPMLSYARVGGDISQVEDLVDRHLAFAESRTEPDDQPEDYPDPKSPFSDTISPFYTLYLRRLLSAFPMTPHETFAHPVACVIAISSRIPNPIDELRRLYDSTNTGERRLPPWVNNDYLRYYVLVHDDDHDDITKSMALYEQMKRKFGLHCHLLRLRSSQCVPSDDDSLRLPASEWVSASEELAEIQRREAIYEGEDSTPCIFESDATAIRTFVRELATQSIIPSMERLSALWNEQVVSRRRGLSGRFMSLSKRWAPFGSSRTSSNPIGSLGSTNSNSNYDGLQGFYRPDSPEAIMRKLADFAFMLRDFKLAHSVYDLLRQDFSHDKAWKYHAGANEMAVISALMLANASTPSSGPVATASTSSLSTSSTSSKFRLETIDNLLDTASYSYITRCSTPYYALRCLCLALELLKLRVTVNTAAADSAVTWASKALELGLVGPLGHVLLAERVAACYTVRPGLGMLRYGSRMRSAAFWNVLASDHWIRLGRYARADHALIQATKAYGSDDVAGMHSEFPHMKEFVDQLREVITQNRGPTALDDNGEEEQDVEETEELLDMKPHRRSLMGPVPPSPTKLIADGTTLEPLGEKERPDQDGFGVQELSKSDMQESE</sequence>
<reference evidence="4" key="3">
    <citation type="submission" date="2025-04" db="UniProtKB">
        <authorList>
            <consortium name="RefSeq"/>
        </authorList>
    </citation>
    <scope>IDENTIFICATION</scope>
    <source>
        <strain evidence="4">CBS 781.70</strain>
    </source>
</reference>
<evidence type="ECO:0000313" key="4">
    <source>
        <dbReference type="RefSeq" id="XP_033532136.1"/>
    </source>
</evidence>
<gene>
    <name evidence="2 4" type="ORF">P152DRAFT_460644</name>
</gene>
<dbReference type="RefSeq" id="XP_033532136.1">
    <property type="nucleotide sequence ID" value="XM_033679960.1"/>
</dbReference>
<dbReference type="OrthoDB" id="203724at2759"/>
<feature type="region of interest" description="Disordered" evidence="1">
    <location>
        <begin position="1"/>
        <end position="24"/>
    </location>
</feature>
<feature type="region of interest" description="Disordered" evidence="1">
    <location>
        <begin position="45"/>
        <end position="96"/>
    </location>
</feature>
<reference evidence="2 4" key="1">
    <citation type="submission" date="2020-01" db="EMBL/GenBank/DDBJ databases">
        <authorList>
            <consortium name="DOE Joint Genome Institute"/>
            <person name="Haridas S."/>
            <person name="Albert R."/>
            <person name="Binder M."/>
            <person name="Bloem J."/>
            <person name="Labutti K."/>
            <person name="Salamov A."/>
            <person name="Andreopoulos B."/>
            <person name="Baker S.E."/>
            <person name="Barry K."/>
            <person name="Bills G."/>
            <person name="Bluhm B.H."/>
            <person name="Cannon C."/>
            <person name="Castanera R."/>
            <person name="Culley D.E."/>
            <person name="Daum C."/>
            <person name="Ezra D."/>
            <person name="Gonzalez J.B."/>
            <person name="Henrissat B."/>
            <person name="Kuo A."/>
            <person name="Liang C."/>
            <person name="Lipzen A."/>
            <person name="Lutzoni F."/>
            <person name="Magnuson J."/>
            <person name="Mondo S."/>
            <person name="Nolan M."/>
            <person name="Ohm R."/>
            <person name="Pangilinan J."/>
            <person name="Park H.-J."/>
            <person name="Ramirez L."/>
            <person name="Alfaro M."/>
            <person name="Sun H."/>
            <person name="Tritt A."/>
            <person name="Yoshinaga Y."/>
            <person name="Zwiers L.-H."/>
            <person name="Turgeon B.G."/>
            <person name="Goodwin S.B."/>
            <person name="Spatafora J.W."/>
            <person name="Crous P.W."/>
            <person name="Grigoriev I.V."/>
        </authorList>
    </citation>
    <scope>NUCLEOTIDE SEQUENCE</scope>
    <source>
        <strain evidence="2 4">CBS 781.70</strain>
    </source>
</reference>
<evidence type="ECO:0008006" key="5">
    <source>
        <dbReference type="Google" id="ProtNLM"/>
    </source>
</evidence>
<evidence type="ECO:0000313" key="3">
    <source>
        <dbReference type="Proteomes" id="UP000504638"/>
    </source>
</evidence>
<name>A0A6G1FX84_9PEZI</name>
<evidence type="ECO:0000256" key="1">
    <source>
        <dbReference type="SAM" id="MobiDB-lite"/>
    </source>
</evidence>
<reference evidence="4" key="2">
    <citation type="submission" date="2020-04" db="EMBL/GenBank/DDBJ databases">
        <authorList>
            <consortium name="NCBI Genome Project"/>
        </authorList>
    </citation>
    <scope>NUCLEOTIDE SEQUENCE</scope>
    <source>
        <strain evidence="4">CBS 781.70</strain>
    </source>
</reference>
<protein>
    <recommendedName>
        <fullName evidence="5">TRAPP complex protein TRS85</fullName>
    </recommendedName>
</protein>
<feature type="compositionally biased region" description="Polar residues" evidence="1">
    <location>
        <begin position="63"/>
        <end position="92"/>
    </location>
</feature>
<dbReference type="PANTHER" id="PTHR12975">
    <property type="entry name" value="TRANSPORT PROTEIN TRAPP"/>
    <property type="match status" value="1"/>
</dbReference>
<feature type="compositionally biased region" description="Low complexity" evidence="1">
    <location>
        <begin position="45"/>
        <end position="62"/>
    </location>
</feature>
<dbReference type="GeneID" id="54420530"/>
<dbReference type="Pfam" id="PF12739">
    <property type="entry name" value="TRAPPC-Trs85"/>
    <property type="match status" value="1"/>
</dbReference>
<dbReference type="PANTHER" id="PTHR12975:SF6">
    <property type="entry name" value="TRAFFICKING PROTEIN PARTICLE COMPLEX SUBUNIT 8"/>
    <property type="match status" value="1"/>
</dbReference>
<dbReference type="EMBL" id="ML975166">
    <property type="protein sequence ID" value="KAF1810505.1"/>
    <property type="molecule type" value="Genomic_DNA"/>
</dbReference>
<dbReference type="InterPro" id="IPR024420">
    <property type="entry name" value="TRAPP_III_complex_Trs85"/>
</dbReference>
<dbReference type="GO" id="GO:1990072">
    <property type="term" value="C:TRAPPIII protein complex"/>
    <property type="evidence" value="ECO:0007669"/>
    <property type="project" value="TreeGrafter"/>
</dbReference>
<proteinExistence type="predicted"/>
<dbReference type="AlphaFoldDB" id="A0A6G1FX84"/>
<dbReference type="Proteomes" id="UP000504638">
    <property type="component" value="Unplaced"/>
</dbReference>
<feature type="region of interest" description="Disordered" evidence="1">
    <location>
        <begin position="748"/>
        <end position="805"/>
    </location>
</feature>
<evidence type="ECO:0000313" key="2">
    <source>
        <dbReference type="EMBL" id="KAF1810505.1"/>
    </source>
</evidence>
<keyword evidence="3" id="KW-1185">Reference proteome</keyword>
<organism evidence="2">
    <name type="scientific">Eremomyces bilateralis CBS 781.70</name>
    <dbReference type="NCBI Taxonomy" id="1392243"/>
    <lineage>
        <taxon>Eukaryota</taxon>
        <taxon>Fungi</taxon>
        <taxon>Dikarya</taxon>
        <taxon>Ascomycota</taxon>
        <taxon>Pezizomycotina</taxon>
        <taxon>Dothideomycetes</taxon>
        <taxon>Dothideomycetes incertae sedis</taxon>
        <taxon>Eremomycetales</taxon>
        <taxon>Eremomycetaceae</taxon>
        <taxon>Eremomyces</taxon>
    </lineage>
</organism>